<evidence type="ECO:0000313" key="4">
    <source>
        <dbReference type="Proteomes" id="UP000186230"/>
    </source>
</evidence>
<dbReference type="AlphaFoldDB" id="A0A1L7I474"/>
<dbReference type="Proteomes" id="UP000186230">
    <property type="component" value="Chromosome"/>
</dbReference>
<gene>
    <name evidence="3" type="ORF">GRFL_1686</name>
</gene>
<dbReference type="RefSeq" id="WP_083644184.1">
    <property type="nucleotide sequence ID" value="NZ_AMRU01000001.1"/>
</dbReference>
<name>A0A1L7I474_9FLAO</name>
<sequence length="172" mass="19735">MKAKMLVLAMLLFSLSSCQAQEKDPDPSAMKTGKDEVKPKGSWKVNRDYDENGNLISYDSTYTYSYSSVDGDTISAADMDELMSHFQQFLGQNGMNDQSAFMQSFFNDSIPGNSHFFHGDLFADHFNSESFQRQIREMDSLHRQFLKQQYPQFFEKREEKNSAAKQSKNGTI</sequence>
<feature type="signal peptide" evidence="2">
    <location>
        <begin position="1"/>
        <end position="20"/>
    </location>
</feature>
<dbReference type="PROSITE" id="PS51257">
    <property type="entry name" value="PROKAR_LIPOPROTEIN"/>
    <property type="match status" value="1"/>
</dbReference>
<organism evidence="3 4">
    <name type="scientific">Christiangramia flava JLT2011</name>
    <dbReference type="NCBI Taxonomy" id="1229726"/>
    <lineage>
        <taxon>Bacteria</taxon>
        <taxon>Pseudomonadati</taxon>
        <taxon>Bacteroidota</taxon>
        <taxon>Flavobacteriia</taxon>
        <taxon>Flavobacteriales</taxon>
        <taxon>Flavobacteriaceae</taxon>
        <taxon>Christiangramia</taxon>
    </lineage>
</organism>
<accession>A0A1L7I474</accession>
<dbReference type="OrthoDB" id="1452960at2"/>
<feature type="region of interest" description="Disordered" evidence="1">
    <location>
        <begin position="21"/>
        <end position="44"/>
    </location>
</feature>
<reference evidence="3 4" key="1">
    <citation type="submission" date="2016-07" db="EMBL/GenBank/DDBJ databases">
        <title>Multi-omics approach to identify versatile polysaccharide utilization systems of a marine flavobacterium Gramella flava.</title>
        <authorList>
            <person name="Tang K."/>
        </authorList>
    </citation>
    <scope>NUCLEOTIDE SEQUENCE [LARGE SCALE GENOMIC DNA]</scope>
    <source>
        <strain evidence="3 4">JLT2011</strain>
    </source>
</reference>
<evidence type="ECO:0000256" key="1">
    <source>
        <dbReference type="SAM" id="MobiDB-lite"/>
    </source>
</evidence>
<dbReference type="KEGG" id="gfl:GRFL_1686"/>
<feature type="chain" id="PRO_5043601754" evidence="2">
    <location>
        <begin position="21"/>
        <end position="172"/>
    </location>
</feature>
<evidence type="ECO:0000313" key="3">
    <source>
        <dbReference type="EMBL" id="APU68410.1"/>
    </source>
</evidence>
<protein>
    <submittedName>
        <fullName evidence="3">Uncharacterized protein</fullName>
    </submittedName>
</protein>
<dbReference type="EMBL" id="CP016359">
    <property type="protein sequence ID" value="APU68410.1"/>
    <property type="molecule type" value="Genomic_DNA"/>
</dbReference>
<keyword evidence="2" id="KW-0732">Signal</keyword>
<proteinExistence type="predicted"/>
<dbReference type="STRING" id="1229726.GRFL_1686"/>
<evidence type="ECO:0000256" key="2">
    <source>
        <dbReference type="SAM" id="SignalP"/>
    </source>
</evidence>
<keyword evidence="4" id="KW-1185">Reference proteome</keyword>